<gene>
    <name evidence="1" type="ORF">GBAR_LOCUS13527</name>
</gene>
<dbReference type="Proteomes" id="UP001174909">
    <property type="component" value="Unassembled WGS sequence"/>
</dbReference>
<sequence>MDDTTVTVIPSSIDVGKMQTVVVIFPCDLPQHQLVTLELCCTGQSSGKRPSPAWVPAQLLGSNVLRANLPEIPYAGDLEVTIKVSRETFDPCPSFKLRVISPLETILQASFAPQKSSSCNGSASLPCLAAYLLHTHEKDQSKLAHMDRVVTDLLQSQSSLCSDWNLSSVIFGERQHHI</sequence>
<dbReference type="AlphaFoldDB" id="A0AA35WN81"/>
<name>A0AA35WN81_GEOBA</name>
<dbReference type="EMBL" id="CASHTH010001994">
    <property type="protein sequence ID" value="CAI8023096.1"/>
    <property type="molecule type" value="Genomic_DNA"/>
</dbReference>
<evidence type="ECO:0000313" key="1">
    <source>
        <dbReference type="EMBL" id="CAI8023096.1"/>
    </source>
</evidence>
<proteinExistence type="predicted"/>
<accession>A0AA35WN81</accession>
<comment type="caution">
    <text evidence="1">The sequence shown here is derived from an EMBL/GenBank/DDBJ whole genome shotgun (WGS) entry which is preliminary data.</text>
</comment>
<keyword evidence="2" id="KW-1185">Reference proteome</keyword>
<evidence type="ECO:0000313" key="2">
    <source>
        <dbReference type="Proteomes" id="UP001174909"/>
    </source>
</evidence>
<reference evidence="1" key="1">
    <citation type="submission" date="2023-03" db="EMBL/GenBank/DDBJ databases">
        <authorList>
            <person name="Steffen K."/>
            <person name="Cardenas P."/>
        </authorList>
    </citation>
    <scope>NUCLEOTIDE SEQUENCE</scope>
</reference>
<organism evidence="1 2">
    <name type="scientific">Geodia barretti</name>
    <name type="common">Barrett's horny sponge</name>
    <dbReference type="NCBI Taxonomy" id="519541"/>
    <lineage>
        <taxon>Eukaryota</taxon>
        <taxon>Metazoa</taxon>
        <taxon>Porifera</taxon>
        <taxon>Demospongiae</taxon>
        <taxon>Heteroscleromorpha</taxon>
        <taxon>Tetractinellida</taxon>
        <taxon>Astrophorina</taxon>
        <taxon>Geodiidae</taxon>
        <taxon>Geodia</taxon>
    </lineage>
</organism>
<protein>
    <submittedName>
        <fullName evidence="1">Uncharacterized protein</fullName>
    </submittedName>
</protein>